<reference evidence="2" key="1">
    <citation type="submission" date="2020-06" db="EMBL/GenBank/DDBJ databases">
        <title>Unique genomic features of the anaerobic methanotrophic archaea.</title>
        <authorList>
            <person name="Chadwick G.L."/>
            <person name="Skennerton C.T."/>
            <person name="Laso-Perez R."/>
            <person name="Leu A.O."/>
            <person name="Speth D.R."/>
            <person name="Yu H."/>
            <person name="Morgan-Lang C."/>
            <person name="Hatzenpichler R."/>
            <person name="Goudeau D."/>
            <person name="Malmstrom R."/>
            <person name="Brazelton W.J."/>
            <person name="Woyke T."/>
            <person name="Hallam S.J."/>
            <person name="Tyson G.W."/>
            <person name="Wegener G."/>
            <person name="Boetius A."/>
            <person name="Orphan V."/>
        </authorList>
    </citation>
    <scope>NUCLEOTIDE SEQUENCE</scope>
</reference>
<sequence>MEFEELSRKYSDFYAPNYQILVDGEDILSEHLIEVTNVTFEDLLEGADRFSFSINDPGVRWLDSELFEPGKVVEIKMGYVDELATMIVGEIISLRPNFPTDGGPQLELSGYDLSHQFTRVREHRSFEDRRDSEIVARITSEARHNLETQIEQTETVHPHVVQDRKADYEFIKELADRNFFEFFVKGRTLYFQKPKKDRGEIVTLEYGTSILSFNPELNTANQVSEVTVRGWNPTTREEIVGRARRGSEEARERERRSGGDIVEDQYGAVEERVLDRPVFTQQEADILARSILNRLSEGLIRGSAECIGIPEIRAGENIKLEGLGTKFSRKYYIDGTTHTINNAGYSTTFNIKENTI</sequence>
<feature type="region of interest" description="Disordered" evidence="1">
    <location>
        <begin position="242"/>
        <end position="262"/>
    </location>
</feature>
<evidence type="ECO:0000256" key="1">
    <source>
        <dbReference type="SAM" id="MobiDB-lite"/>
    </source>
</evidence>
<dbReference type="EMBL" id="MT631458">
    <property type="protein sequence ID" value="QNO51030.1"/>
    <property type="molecule type" value="Genomic_DNA"/>
</dbReference>
<evidence type="ECO:0008006" key="3">
    <source>
        <dbReference type="Google" id="ProtNLM"/>
    </source>
</evidence>
<dbReference type="AlphaFoldDB" id="A0A7G9YSP6"/>
<organism evidence="2">
    <name type="scientific">Candidatus Methanophagaceae archaeon ANME-1 ERB6</name>
    <dbReference type="NCBI Taxonomy" id="2759912"/>
    <lineage>
        <taxon>Archaea</taxon>
        <taxon>Methanobacteriati</taxon>
        <taxon>Methanobacteriota</taxon>
        <taxon>Stenosarchaea group</taxon>
        <taxon>Methanomicrobia</taxon>
        <taxon>Candidatus Methanophagales</taxon>
        <taxon>Candidatus Methanophagaceae</taxon>
    </lineage>
</organism>
<evidence type="ECO:0000313" key="2">
    <source>
        <dbReference type="EMBL" id="QNO51030.1"/>
    </source>
</evidence>
<feature type="compositionally biased region" description="Basic and acidic residues" evidence="1">
    <location>
        <begin position="242"/>
        <end position="258"/>
    </location>
</feature>
<dbReference type="SUPFAM" id="SSF69279">
    <property type="entry name" value="Phage tail proteins"/>
    <property type="match status" value="1"/>
</dbReference>
<accession>A0A7G9YSP6</accession>
<name>A0A7G9YSP6_9EURY</name>
<protein>
    <recommendedName>
        <fullName evidence="3">Phage late control D family protein</fullName>
    </recommendedName>
</protein>
<gene>
    <name evidence="2" type="ORF">EDLMLJLI_00023</name>
</gene>
<proteinExistence type="predicted"/>